<evidence type="ECO:0000256" key="1">
    <source>
        <dbReference type="ARBA" id="ARBA00022741"/>
    </source>
</evidence>
<dbReference type="PANTHER" id="PTHR34698:SF2">
    <property type="entry name" value="5-OXOPROLINASE SUBUNIT B"/>
    <property type="match status" value="1"/>
</dbReference>
<organism evidence="5 6">
    <name type="scientific">Actinoplanes subglobosus</name>
    <dbReference type="NCBI Taxonomy" id="1547892"/>
    <lineage>
        <taxon>Bacteria</taxon>
        <taxon>Bacillati</taxon>
        <taxon>Actinomycetota</taxon>
        <taxon>Actinomycetes</taxon>
        <taxon>Micromonosporales</taxon>
        <taxon>Micromonosporaceae</taxon>
        <taxon>Actinoplanes</taxon>
    </lineage>
</organism>
<sequence length="201" mass="21576">MKIRRVGAAGLLIECDDADRVEDWRAELWRRREIGELQAVEIVPGARTLLLDGVAPGTAELLAQWEPSPGEIQSEGPLVEIRTVFDGEDLEPVAALWGVTTGEAVQRLVETPLNVAFSGFAPGFAYLRGLPDAWAVPRLAAPRPRVPAGAVALAGGYAGIYPTASPGGWRLVGHTDQNLFDVRREQPALLTPGTRVRLVAA</sequence>
<protein>
    <submittedName>
        <fullName evidence="5">Allophanate hydrolase subunit 1</fullName>
    </submittedName>
</protein>
<comment type="caution">
    <text evidence="5">The sequence shown here is derived from an EMBL/GenBank/DDBJ whole genome shotgun (WGS) entry which is preliminary data.</text>
</comment>
<keyword evidence="6" id="KW-1185">Reference proteome</keyword>
<keyword evidence="1" id="KW-0547">Nucleotide-binding</keyword>
<dbReference type="Proteomes" id="UP001595867">
    <property type="component" value="Unassembled WGS sequence"/>
</dbReference>
<dbReference type="Pfam" id="PF02682">
    <property type="entry name" value="CT_C_D"/>
    <property type="match status" value="1"/>
</dbReference>
<evidence type="ECO:0000313" key="5">
    <source>
        <dbReference type="EMBL" id="MFC4066091.1"/>
    </source>
</evidence>
<evidence type="ECO:0000259" key="4">
    <source>
        <dbReference type="SMART" id="SM00796"/>
    </source>
</evidence>
<proteinExistence type="predicted"/>
<dbReference type="RefSeq" id="WP_378067063.1">
    <property type="nucleotide sequence ID" value="NZ_JBHSBL010000014.1"/>
</dbReference>
<evidence type="ECO:0000256" key="2">
    <source>
        <dbReference type="ARBA" id="ARBA00022801"/>
    </source>
</evidence>
<evidence type="ECO:0000256" key="3">
    <source>
        <dbReference type="ARBA" id="ARBA00022840"/>
    </source>
</evidence>
<accession>A0ABV8IR09</accession>
<name>A0ABV8IR09_9ACTN</name>
<keyword evidence="2 5" id="KW-0378">Hydrolase</keyword>
<dbReference type="EMBL" id="JBHSBL010000014">
    <property type="protein sequence ID" value="MFC4066091.1"/>
    <property type="molecule type" value="Genomic_DNA"/>
</dbReference>
<reference evidence="6" key="1">
    <citation type="journal article" date="2019" name="Int. J. Syst. Evol. Microbiol.">
        <title>The Global Catalogue of Microorganisms (GCM) 10K type strain sequencing project: providing services to taxonomists for standard genome sequencing and annotation.</title>
        <authorList>
            <consortium name="The Broad Institute Genomics Platform"/>
            <consortium name="The Broad Institute Genome Sequencing Center for Infectious Disease"/>
            <person name="Wu L."/>
            <person name="Ma J."/>
        </authorList>
    </citation>
    <scope>NUCLEOTIDE SEQUENCE [LARGE SCALE GENOMIC DNA]</scope>
    <source>
        <strain evidence="6">TBRC 5832</strain>
    </source>
</reference>
<dbReference type="Gene3D" id="3.30.1360.40">
    <property type="match status" value="1"/>
</dbReference>
<dbReference type="InterPro" id="IPR029000">
    <property type="entry name" value="Cyclophilin-like_dom_sf"/>
</dbReference>
<keyword evidence="3" id="KW-0067">ATP-binding</keyword>
<dbReference type="PANTHER" id="PTHR34698">
    <property type="entry name" value="5-OXOPROLINASE SUBUNIT B"/>
    <property type="match status" value="1"/>
</dbReference>
<dbReference type="SUPFAM" id="SSF50891">
    <property type="entry name" value="Cyclophilin-like"/>
    <property type="match status" value="1"/>
</dbReference>
<dbReference type="GO" id="GO:0016787">
    <property type="term" value="F:hydrolase activity"/>
    <property type="evidence" value="ECO:0007669"/>
    <property type="project" value="UniProtKB-KW"/>
</dbReference>
<dbReference type="Gene3D" id="2.40.100.10">
    <property type="entry name" value="Cyclophilin-like"/>
    <property type="match status" value="1"/>
</dbReference>
<dbReference type="InterPro" id="IPR010016">
    <property type="entry name" value="PxpB"/>
</dbReference>
<feature type="domain" description="Carboxyltransferase" evidence="4">
    <location>
        <begin position="1"/>
        <end position="190"/>
    </location>
</feature>
<evidence type="ECO:0000313" key="6">
    <source>
        <dbReference type="Proteomes" id="UP001595867"/>
    </source>
</evidence>
<dbReference type="InterPro" id="IPR003833">
    <property type="entry name" value="CT_C_D"/>
</dbReference>
<dbReference type="SMART" id="SM00796">
    <property type="entry name" value="AHS1"/>
    <property type="match status" value="1"/>
</dbReference>
<gene>
    <name evidence="5" type="ORF">ACFO0C_14230</name>
</gene>